<reference evidence="1 2" key="1">
    <citation type="submission" date="2020-08" db="EMBL/GenBank/DDBJ databases">
        <title>Genome public.</title>
        <authorList>
            <person name="Liu C."/>
            <person name="Sun Q."/>
        </authorList>
    </citation>
    <scope>NUCLEOTIDE SEQUENCE [LARGE SCALE GENOMIC DNA]</scope>
    <source>
        <strain evidence="1 2">M27</strain>
    </source>
</reference>
<proteinExistence type="predicted"/>
<gene>
    <name evidence="1" type="ORF">H8S67_21030</name>
</gene>
<dbReference type="EMBL" id="JACOOE010000015">
    <property type="protein sequence ID" value="MBC5607124.1"/>
    <property type="molecule type" value="Genomic_DNA"/>
</dbReference>
<comment type="caution">
    <text evidence="1">The sequence shown here is derived from an EMBL/GenBank/DDBJ whole genome shotgun (WGS) entry which is preliminary data.</text>
</comment>
<dbReference type="RefSeq" id="WP_186968498.1">
    <property type="nucleotide sequence ID" value="NZ_JACOOE010000015.1"/>
</dbReference>
<sequence>MNNKNRDIQLTFMLLRTFCTRQDLSAILDLGYSYESIAYELERCIKDDDIVDVNGKLQITEKGIKKSSELVKFLKKQKKGWLDPEYESRIEQIEINFIYLPKEKDWK</sequence>
<name>A0ABR7CHU6_9BACE</name>
<evidence type="ECO:0000313" key="2">
    <source>
        <dbReference type="Proteomes" id="UP000600600"/>
    </source>
</evidence>
<organism evidence="1 2">
    <name type="scientific">Bacteroides difficilis</name>
    <dbReference type="NCBI Taxonomy" id="2763021"/>
    <lineage>
        <taxon>Bacteria</taxon>
        <taxon>Pseudomonadati</taxon>
        <taxon>Bacteroidota</taxon>
        <taxon>Bacteroidia</taxon>
        <taxon>Bacteroidales</taxon>
        <taxon>Bacteroidaceae</taxon>
        <taxon>Bacteroides</taxon>
    </lineage>
</organism>
<evidence type="ECO:0008006" key="3">
    <source>
        <dbReference type="Google" id="ProtNLM"/>
    </source>
</evidence>
<dbReference type="Proteomes" id="UP000600600">
    <property type="component" value="Unassembled WGS sequence"/>
</dbReference>
<protein>
    <recommendedName>
        <fullName evidence="3">ArnR1-like winged helix-turn-helix domain-containing protein</fullName>
    </recommendedName>
</protein>
<keyword evidence="2" id="KW-1185">Reference proteome</keyword>
<evidence type="ECO:0000313" key="1">
    <source>
        <dbReference type="EMBL" id="MBC5607124.1"/>
    </source>
</evidence>
<accession>A0ABR7CHU6</accession>